<keyword evidence="12 18" id="KW-0548">Nucleotidyltransferase</keyword>
<sequence>MSNLQLRIMTAAVLAPVTILLIWLGGMSFRVLAVVIGFAIFFEWTTLSASKQTRSGLTAAWAVLSIAAGLLLIEVPSLQILAILAAGAIFLVQRSNWAAAGLLYAGVPMVCLAVLRGDTTSGLIAIIYLFALVWATDIFAYFTGRTFGGPKLAPRFSPNKTWSGAIGGVVAAMIAAAAVSYFSFDRVKYPMVILAIMLSVASQIGDLGESWVKRRFGAKDSGKLLPGHGGVMDRVDGLIVAAVMLYVIGALVTGSDTPSSMFIGIVLQPL</sequence>
<organism evidence="20 21">
    <name type="scientific">Pseudochrobactrum asaccharolyticum</name>
    <dbReference type="NCBI Taxonomy" id="354351"/>
    <lineage>
        <taxon>Bacteria</taxon>
        <taxon>Pseudomonadati</taxon>
        <taxon>Pseudomonadota</taxon>
        <taxon>Alphaproteobacteria</taxon>
        <taxon>Hyphomicrobiales</taxon>
        <taxon>Brucellaceae</taxon>
        <taxon>Pseudochrobactrum</taxon>
    </lineage>
</organism>
<keyword evidence="21" id="KW-1185">Reference proteome</keyword>
<keyword evidence="13 19" id="KW-1133">Transmembrane helix</keyword>
<dbReference type="EC" id="2.7.7.41" evidence="6 18"/>
<keyword evidence="10 18" id="KW-0808">Transferase</keyword>
<dbReference type="InterPro" id="IPR000374">
    <property type="entry name" value="PC_trans"/>
</dbReference>
<evidence type="ECO:0000256" key="14">
    <source>
        <dbReference type="ARBA" id="ARBA00023098"/>
    </source>
</evidence>
<dbReference type="Pfam" id="PF01148">
    <property type="entry name" value="CTP_transf_1"/>
    <property type="match status" value="1"/>
</dbReference>
<evidence type="ECO:0000256" key="18">
    <source>
        <dbReference type="RuleBase" id="RU003938"/>
    </source>
</evidence>
<evidence type="ECO:0000313" key="21">
    <source>
        <dbReference type="Proteomes" id="UP000252893"/>
    </source>
</evidence>
<dbReference type="GO" id="GO:0016024">
    <property type="term" value="P:CDP-diacylglycerol biosynthetic process"/>
    <property type="evidence" value="ECO:0007669"/>
    <property type="project" value="UniProtKB-UniPathway"/>
</dbReference>
<dbReference type="PANTHER" id="PTHR46382:SF1">
    <property type="entry name" value="PHOSPHATIDATE CYTIDYLYLTRANSFERASE"/>
    <property type="match status" value="1"/>
</dbReference>
<evidence type="ECO:0000256" key="10">
    <source>
        <dbReference type="ARBA" id="ARBA00022679"/>
    </source>
</evidence>
<keyword evidence="8" id="KW-1003">Cell membrane</keyword>
<evidence type="ECO:0000256" key="5">
    <source>
        <dbReference type="ARBA" id="ARBA00010185"/>
    </source>
</evidence>
<comment type="subcellular location">
    <subcellularLocation>
        <location evidence="2">Cell membrane</location>
        <topology evidence="2">Multi-pass membrane protein</topology>
    </subcellularLocation>
</comment>
<keyword evidence="11 18" id="KW-0812">Transmembrane</keyword>
<protein>
    <recommendedName>
        <fullName evidence="7 18">Phosphatidate cytidylyltransferase</fullName>
        <ecNumber evidence="6 18">2.7.7.41</ecNumber>
    </recommendedName>
</protein>
<evidence type="ECO:0000256" key="16">
    <source>
        <dbReference type="ARBA" id="ARBA00023209"/>
    </source>
</evidence>
<evidence type="ECO:0000256" key="3">
    <source>
        <dbReference type="ARBA" id="ARBA00005119"/>
    </source>
</evidence>
<dbReference type="GO" id="GO:0005886">
    <property type="term" value="C:plasma membrane"/>
    <property type="evidence" value="ECO:0007669"/>
    <property type="project" value="UniProtKB-SubCell"/>
</dbReference>
<dbReference type="EMBL" id="QNRH01000001">
    <property type="protein sequence ID" value="RBO99072.1"/>
    <property type="molecule type" value="Genomic_DNA"/>
</dbReference>
<evidence type="ECO:0000256" key="13">
    <source>
        <dbReference type="ARBA" id="ARBA00022989"/>
    </source>
</evidence>
<comment type="caution">
    <text evidence="20">The sequence shown here is derived from an EMBL/GenBank/DDBJ whole genome shotgun (WGS) entry which is preliminary data.</text>
</comment>
<evidence type="ECO:0000256" key="12">
    <source>
        <dbReference type="ARBA" id="ARBA00022695"/>
    </source>
</evidence>
<evidence type="ECO:0000256" key="9">
    <source>
        <dbReference type="ARBA" id="ARBA00022516"/>
    </source>
</evidence>
<evidence type="ECO:0000256" key="8">
    <source>
        <dbReference type="ARBA" id="ARBA00022475"/>
    </source>
</evidence>
<dbReference type="OrthoDB" id="9799199at2"/>
<comment type="similarity">
    <text evidence="5 18">Belongs to the CDS family.</text>
</comment>
<dbReference type="PROSITE" id="PS01315">
    <property type="entry name" value="CDS"/>
    <property type="match status" value="1"/>
</dbReference>
<dbReference type="PANTHER" id="PTHR46382">
    <property type="entry name" value="PHOSPHATIDATE CYTIDYLYLTRANSFERASE"/>
    <property type="match status" value="1"/>
</dbReference>
<gene>
    <name evidence="20" type="ORF">DFR47_101681</name>
</gene>
<keyword evidence="16" id="KW-0594">Phospholipid biosynthesis</keyword>
<evidence type="ECO:0000256" key="7">
    <source>
        <dbReference type="ARBA" id="ARBA00019373"/>
    </source>
</evidence>
<dbReference type="RefSeq" id="WP_113942956.1">
    <property type="nucleotide sequence ID" value="NZ_JBHEEG010000005.1"/>
</dbReference>
<evidence type="ECO:0000256" key="17">
    <source>
        <dbReference type="ARBA" id="ARBA00023264"/>
    </source>
</evidence>
<dbReference type="UniPathway" id="UPA00557">
    <property type="reaction ID" value="UER00614"/>
</dbReference>
<feature type="transmembrane region" description="Helical" evidence="19">
    <location>
        <begin position="162"/>
        <end position="182"/>
    </location>
</feature>
<evidence type="ECO:0000256" key="4">
    <source>
        <dbReference type="ARBA" id="ARBA00005189"/>
    </source>
</evidence>
<evidence type="ECO:0000256" key="1">
    <source>
        <dbReference type="ARBA" id="ARBA00001698"/>
    </source>
</evidence>
<comment type="pathway">
    <text evidence="4">Lipid metabolism.</text>
</comment>
<keyword evidence="14" id="KW-0443">Lipid metabolism</keyword>
<keyword evidence="15 19" id="KW-0472">Membrane</keyword>
<feature type="transmembrane region" description="Helical" evidence="19">
    <location>
        <begin position="122"/>
        <end position="142"/>
    </location>
</feature>
<evidence type="ECO:0000256" key="6">
    <source>
        <dbReference type="ARBA" id="ARBA00012487"/>
    </source>
</evidence>
<dbReference type="GO" id="GO:0004605">
    <property type="term" value="F:phosphatidate cytidylyltransferase activity"/>
    <property type="evidence" value="ECO:0007669"/>
    <property type="project" value="UniProtKB-EC"/>
</dbReference>
<feature type="transmembrane region" description="Helical" evidence="19">
    <location>
        <begin position="31"/>
        <end position="49"/>
    </location>
</feature>
<evidence type="ECO:0000256" key="15">
    <source>
        <dbReference type="ARBA" id="ARBA00023136"/>
    </source>
</evidence>
<evidence type="ECO:0000313" key="20">
    <source>
        <dbReference type="EMBL" id="RBO99072.1"/>
    </source>
</evidence>
<proteinExistence type="inferred from homology"/>
<comment type="pathway">
    <text evidence="3 18">Phospholipid metabolism; CDP-diacylglycerol biosynthesis; CDP-diacylglycerol from sn-glycerol 3-phosphate: step 3/3.</text>
</comment>
<evidence type="ECO:0000256" key="2">
    <source>
        <dbReference type="ARBA" id="ARBA00004651"/>
    </source>
</evidence>
<name>A0A366E9S3_9HYPH</name>
<accession>A0A366E9S3</accession>
<comment type="catalytic activity">
    <reaction evidence="1 18">
        <text>a 1,2-diacyl-sn-glycero-3-phosphate + CTP + H(+) = a CDP-1,2-diacyl-sn-glycerol + diphosphate</text>
        <dbReference type="Rhea" id="RHEA:16229"/>
        <dbReference type="ChEBI" id="CHEBI:15378"/>
        <dbReference type="ChEBI" id="CHEBI:33019"/>
        <dbReference type="ChEBI" id="CHEBI:37563"/>
        <dbReference type="ChEBI" id="CHEBI:58332"/>
        <dbReference type="ChEBI" id="CHEBI:58608"/>
        <dbReference type="EC" id="2.7.7.41"/>
    </reaction>
</comment>
<evidence type="ECO:0000256" key="19">
    <source>
        <dbReference type="SAM" id="Phobius"/>
    </source>
</evidence>
<reference evidence="20 21" key="1">
    <citation type="submission" date="2018-06" db="EMBL/GenBank/DDBJ databases">
        <title>Genomic Encyclopedia of Type Strains, Phase IV (KMG-IV): sequencing the most valuable type-strain genomes for metagenomic binning, comparative biology and taxonomic classification.</title>
        <authorList>
            <person name="Goeker M."/>
        </authorList>
    </citation>
    <scope>NUCLEOTIDE SEQUENCE [LARGE SCALE GENOMIC DNA]</scope>
    <source>
        <strain evidence="20 21">DSM 25619</strain>
    </source>
</reference>
<feature type="transmembrane region" description="Helical" evidence="19">
    <location>
        <begin position="97"/>
        <end position="115"/>
    </location>
</feature>
<keyword evidence="9" id="KW-0444">Lipid biosynthesis</keyword>
<feature type="transmembrane region" description="Helical" evidence="19">
    <location>
        <begin position="235"/>
        <end position="253"/>
    </location>
</feature>
<dbReference type="Proteomes" id="UP000252893">
    <property type="component" value="Unassembled WGS sequence"/>
</dbReference>
<feature type="transmembrane region" description="Helical" evidence="19">
    <location>
        <begin position="61"/>
        <end position="91"/>
    </location>
</feature>
<evidence type="ECO:0000256" key="11">
    <source>
        <dbReference type="ARBA" id="ARBA00022692"/>
    </source>
</evidence>
<dbReference type="AlphaFoldDB" id="A0A366E9S3"/>
<keyword evidence="17" id="KW-1208">Phospholipid metabolism</keyword>